<proteinExistence type="predicted"/>
<dbReference type="eggNOG" id="ENOG502SDRZ">
    <property type="taxonomic scope" value="Eukaryota"/>
</dbReference>
<feature type="compositionally biased region" description="Basic and acidic residues" evidence="1">
    <location>
        <begin position="375"/>
        <end position="384"/>
    </location>
</feature>
<feature type="region of interest" description="Disordered" evidence="1">
    <location>
        <begin position="173"/>
        <end position="213"/>
    </location>
</feature>
<protein>
    <submittedName>
        <fullName evidence="2">Uncharacterized protein</fullName>
    </submittedName>
</protein>
<name>R7Z075_CONA1</name>
<evidence type="ECO:0000313" key="3">
    <source>
        <dbReference type="Proteomes" id="UP000016924"/>
    </source>
</evidence>
<feature type="compositionally biased region" description="Polar residues" evidence="1">
    <location>
        <begin position="649"/>
        <end position="658"/>
    </location>
</feature>
<feature type="region of interest" description="Disordered" evidence="1">
    <location>
        <begin position="370"/>
        <end position="405"/>
    </location>
</feature>
<dbReference type="OrthoDB" id="3438840at2759"/>
<dbReference type="HOGENOM" id="CLU_018681_0_0_1"/>
<evidence type="ECO:0000313" key="2">
    <source>
        <dbReference type="EMBL" id="EON67449.1"/>
    </source>
</evidence>
<feature type="compositionally biased region" description="Acidic residues" evidence="1">
    <location>
        <begin position="554"/>
        <end position="569"/>
    </location>
</feature>
<evidence type="ECO:0000256" key="1">
    <source>
        <dbReference type="SAM" id="MobiDB-lite"/>
    </source>
</evidence>
<feature type="region of interest" description="Disordered" evidence="1">
    <location>
        <begin position="1"/>
        <end position="80"/>
    </location>
</feature>
<feature type="compositionally biased region" description="Polar residues" evidence="1">
    <location>
        <begin position="498"/>
        <end position="515"/>
    </location>
</feature>
<feature type="region of interest" description="Disordered" evidence="1">
    <location>
        <begin position="489"/>
        <end position="576"/>
    </location>
</feature>
<organism evidence="2 3">
    <name type="scientific">Coniosporium apollinis (strain CBS 100218)</name>
    <name type="common">Rock-inhabiting black yeast</name>
    <dbReference type="NCBI Taxonomy" id="1168221"/>
    <lineage>
        <taxon>Eukaryota</taxon>
        <taxon>Fungi</taxon>
        <taxon>Dikarya</taxon>
        <taxon>Ascomycota</taxon>
        <taxon>Pezizomycotina</taxon>
        <taxon>Dothideomycetes</taxon>
        <taxon>Dothideomycetes incertae sedis</taxon>
        <taxon>Coniosporium</taxon>
    </lineage>
</organism>
<feature type="region of interest" description="Disordered" evidence="1">
    <location>
        <begin position="599"/>
        <end position="684"/>
    </location>
</feature>
<gene>
    <name evidence="2" type="ORF">W97_06703</name>
</gene>
<feature type="compositionally biased region" description="Polar residues" evidence="1">
    <location>
        <begin position="54"/>
        <end position="65"/>
    </location>
</feature>
<feature type="compositionally biased region" description="Polar residues" evidence="1">
    <location>
        <begin position="671"/>
        <end position="684"/>
    </location>
</feature>
<sequence>MLVASPSRAVPQGLPSPTLTNPDMILPDHYFDTTALPFPQSETPPSPSELLRKLQSQPAPLQTGTGPPPNNPVHLRTASSWRTPVNTLPYIKEVDTPSKRNSYQCDLASSPTLTDAPLDASMNSCSQSEEKRWSVASSSVYSEDLGDLNWRSFDGHHGADTAGIALDHCEGQNEHRQVENGGRVDDKRWPWRTAGDGDEDEEEGEEDEDFSSAALSQRAEIILANAKKRLNLMEGNLRGARSSLMLTPSSSMRDIRSAAELSSQTSAVQDPDSQYYGDTSFFAAQQGQDQALRPYAVGGLGHARNHSESHVLSPIDTAAASRSNWGEARPASAFGSFGRVKSPIESSSFSRPYFVRGSRSQEVMRVSRQNSWGSLRERPMRKDSAGSVSSPTGLGPLMEEERPPYNGLHRSASTTGDLRAQMQELKGRISSLKQRAREDGLRRRSLQNLRDPSPFNNAQAWPYGDEESNSRIATDKIGSELIVGCPVKDTTEPAENNLPPSTQEESDQHPVQNAEYTDGRNGHAIDGLSSSGQYLSRPDEDYLPAMNGYKDQDADSNVDAESVYEEADDGGISQPFTERHEDRADAFDYENFFLHSAMGSFDRGGRRSSTSSTDSVETTKPVSPGRRSAHKAGSGSKSSLPTTHHRNQSADSVSSLATFATAAEGLDPDNETATKPTRPQRTSFYSLHGQTHAIVLDSVTDLERADSAIIIQEDCTSSDGMSTPRESNMGKDTHTIQLPPSATVSTLLDSILGHPGYLSPEERQLICSLAASFEQVCLQLQGTAGDQYERRLLRRRLDRAGRVLDGEIES</sequence>
<feature type="compositionally biased region" description="Polar residues" evidence="1">
    <location>
        <begin position="446"/>
        <end position="459"/>
    </location>
</feature>
<dbReference type="AlphaFoldDB" id="R7Z075"/>
<accession>R7Z075</accession>
<feature type="region of interest" description="Disordered" evidence="1">
    <location>
        <begin position="431"/>
        <end position="468"/>
    </location>
</feature>
<dbReference type="EMBL" id="JH767587">
    <property type="protein sequence ID" value="EON67449.1"/>
    <property type="molecule type" value="Genomic_DNA"/>
</dbReference>
<dbReference type="RefSeq" id="XP_007782766.1">
    <property type="nucleotide sequence ID" value="XM_007784576.1"/>
</dbReference>
<reference evidence="3" key="1">
    <citation type="submission" date="2012-06" db="EMBL/GenBank/DDBJ databases">
        <title>The genome sequence of Coniosporium apollinis CBS 100218.</title>
        <authorList>
            <consortium name="The Broad Institute Genome Sequencing Platform"/>
            <person name="Cuomo C."/>
            <person name="Gorbushina A."/>
            <person name="Noack S."/>
            <person name="Walker B."/>
            <person name="Young S.K."/>
            <person name="Zeng Q."/>
            <person name="Gargeya S."/>
            <person name="Fitzgerald M."/>
            <person name="Haas B."/>
            <person name="Abouelleil A."/>
            <person name="Alvarado L."/>
            <person name="Arachchi H.M."/>
            <person name="Berlin A.M."/>
            <person name="Chapman S.B."/>
            <person name="Goldberg J."/>
            <person name="Griggs A."/>
            <person name="Gujja S."/>
            <person name="Hansen M."/>
            <person name="Howarth C."/>
            <person name="Imamovic A."/>
            <person name="Larimer J."/>
            <person name="McCowan C."/>
            <person name="Montmayeur A."/>
            <person name="Murphy C."/>
            <person name="Neiman D."/>
            <person name="Pearson M."/>
            <person name="Priest M."/>
            <person name="Roberts A."/>
            <person name="Saif S."/>
            <person name="Shea T."/>
            <person name="Sisk P."/>
            <person name="Sykes S."/>
            <person name="Wortman J."/>
            <person name="Nusbaum C."/>
            <person name="Birren B."/>
        </authorList>
    </citation>
    <scope>NUCLEOTIDE SEQUENCE [LARGE SCALE GENOMIC DNA]</scope>
    <source>
        <strain evidence="3">CBS 100218</strain>
    </source>
</reference>
<dbReference type="STRING" id="1168221.R7Z075"/>
<dbReference type="GeneID" id="19904014"/>
<dbReference type="Proteomes" id="UP000016924">
    <property type="component" value="Unassembled WGS sequence"/>
</dbReference>
<dbReference type="OMA" id="LNVMEGN"/>
<feature type="compositionally biased region" description="Basic and acidic residues" evidence="1">
    <location>
        <begin position="173"/>
        <end position="189"/>
    </location>
</feature>
<feature type="compositionally biased region" description="Acidic residues" evidence="1">
    <location>
        <begin position="196"/>
        <end position="210"/>
    </location>
</feature>
<keyword evidence="3" id="KW-1185">Reference proteome</keyword>